<dbReference type="Gene3D" id="1.10.287.600">
    <property type="entry name" value="Helix hairpin bin"/>
    <property type="match status" value="1"/>
</dbReference>
<dbReference type="GO" id="GO:0005874">
    <property type="term" value="C:microtubule"/>
    <property type="evidence" value="ECO:0007669"/>
    <property type="project" value="UniProtKB-KW"/>
</dbReference>
<dbReference type="eggNOG" id="KOG1375">
    <property type="taxonomic scope" value="Eukaryota"/>
</dbReference>
<comment type="cofactor">
    <cofactor evidence="1">
        <name>Mg(2+)</name>
        <dbReference type="ChEBI" id="CHEBI:18420"/>
    </cofactor>
</comment>
<evidence type="ECO:0000256" key="1">
    <source>
        <dbReference type="ARBA" id="ARBA00001946"/>
    </source>
</evidence>
<dbReference type="Pfam" id="PF03953">
    <property type="entry name" value="Tubulin_C"/>
    <property type="match status" value="1"/>
</dbReference>
<dbReference type="PROSITE" id="PS00227">
    <property type="entry name" value="TUBULIN"/>
    <property type="match status" value="1"/>
</dbReference>
<dbReference type="PRINTS" id="PR01161">
    <property type="entry name" value="TUBULIN"/>
</dbReference>
<dbReference type="AlphaFoldDB" id="H2Y4E9"/>
<reference evidence="13" key="1">
    <citation type="submission" date="2003-08" db="EMBL/GenBank/DDBJ databases">
        <authorList>
            <person name="Birren B."/>
            <person name="Nusbaum C."/>
            <person name="Abebe A."/>
            <person name="Abouelleil A."/>
            <person name="Adekoya E."/>
            <person name="Ait-zahra M."/>
            <person name="Allen N."/>
            <person name="Allen T."/>
            <person name="An P."/>
            <person name="Anderson M."/>
            <person name="Anderson S."/>
            <person name="Arachchi H."/>
            <person name="Armbruster J."/>
            <person name="Bachantsang P."/>
            <person name="Baldwin J."/>
            <person name="Barry A."/>
            <person name="Bayul T."/>
            <person name="Blitshsteyn B."/>
            <person name="Bloom T."/>
            <person name="Blye J."/>
            <person name="Boguslavskiy L."/>
            <person name="Borowsky M."/>
            <person name="Boukhgalter B."/>
            <person name="Brunache A."/>
            <person name="Butler J."/>
            <person name="Calixte N."/>
            <person name="Calvo S."/>
            <person name="Camarata J."/>
            <person name="Campo K."/>
            <person name="Chang J."/>
            <person name="Cheshatsang Y."/>
            <person name="Citroen M."/>
            <person name="Collymore A."/>
            <person name="Considine T."/>
            <person name="Cook A."/>
            <person name="Cooke P."/>
            <person name="Corum B."/>
            <person name="Cuomo C."/>
            <person name="David R."/>
            <person name="Dawoe T."/>
            <person name="Degray S."/>
            <person name="Dodge S."/>
            <person name="Dooley K."/>
            <person name="Dorje P."/>
            <person name="Dorjee K."/>
            <person name="Dorris L."/>
            <person name="Duffey N."/>
            <person name="Dupes A."/>
            <person name="Elkins T."/>
            <person name="Engels R."/>
            <person name="Erickson J."/>
            <person name="Farina A."/>
            <person name="Faro S."/>
            <person name="Ferreira P."/>
            <person name="Fischer H."/>
            <person name="Fitzgerald M."/>
            <person name="Foley K."/>
            <person name="Gage D."/>
            <person name="Galagan J."/>
            <person name="Gearin G."/>
            <person name="Gnerre S."/>
            <person name="Gnirke A."/>
            <person name="Goyette A."/>
            <person name="Graham J."/>
            <person name="Grandbois E."/>
            <person name="Gyaltsen K."/>
            <person name="Hafez N."/>
            <person name="Hagopian D."/>
            <person name="Hagos B."/>
            <person name="Hall J."/>
            <person name="Hatcher B."/>
            <person name="Heller A."/>
            <person name="Higgins H."/>
            <person name="Honan T."/>
            <person name="Horn A."/>
            <person name="Houde N."/>
            <person name="Hughes L."/>
            <person name="Hulme W."/>
            <person name="Husby E."/>
            <person name="Iliev I."/>
            <person name="Jaffe D."/>
            <person name="Jones C."/>
            <person name="Kamal M."/>
            <person name="Kamat A."/>
            <person name="Kamvysselis M."/>
            <person name="Karlsson E."/>
            <person name="Kells C."/>
            <person name="Kieu A."/>
            <person name="Kisner P."/>
            <person name="Kodira C."/>
            <person name="Kulbokas E."/>
            <person name="Labutti K."/>
            <person name="Lama D."/>
            <person name="Landers T."/>
            <person name="Leger J."/>
            <person name="Levine S."/>
            <person name="Lewis D."/>
            <person name="Lewis T."/>
            <person name="Lindblad-toh K."/>
            <person name="Liu X."/>
            <person name="Lokyitsang T."/>
            <person name="Lokyitsang Y."/>
            <person name="Lucien O."/>
            <person name="Lui A."/>
            <person name="Ma L.J."/>
            <person name="Mabbitt R."/>
            <person name="Macdonald J."/>
            <person name="Maclean C."/>
            <person name="Major J."/>
            <person name="Manning J."/>
            <person name="Marabella R."/>
            <person name="Maru K."/>
            <person name="Matthews C."/>
            <person name="Mauceli E."/>
            <person name="Mccarthy M."/>
            <person name="Mcdonough S."/>
            <person name="Mcghee T."/>
            <person name="Meldrim J."/>
            <person name="Meneus L."/>
            <person name="Mesirov J."/>
            <person name="Mihalev A."/>
            <person name="Mihova T."/>
            <person name="Mikkelsen T."/>
            <person name="Mlenga V."/>
            <person name="Moru K."/>
            <person name="Mozes J."/>
            <person name="Mulrain L."/>
            <person name="Munson G."/>
            <person name="Naylor J."/>
            <person name="Newes C."/>
            <person name="Nguyen C."/>
            <person name="Nguyen N."/>
            <person name="Nguyen T."/>
            <person name="Nicol R."/>
            <person name="Nielsen C."/>
            <person name="Nizzari M."/>
            <person name="Norbu C."/>
            <person name="Norbu N."/>
            <person name="O'donnell P."/>
            <person name="Okoawo O."/>
            <person name="O'leary S."/>
            <person name="Omotosho B."/>
            <person name="O'neill K."/>
            <person name="Osman S."/>
            <person name="Parker S."/>
            <person name="Perrin D."/>
            <person name="Phunkhang P."/>
            <person name="Piqani B."/>
            <person name="Purcell S."/>
            <person name="Rachupka T."/>
            <person name="Ramasamy U."/>
            <person name="Rameau R."/>
            <person name="Ray V."/>
            <person name="Raymond C."/>
            <person name="Retta R."/>
            <person name="Richardson S."/>
            <person name="Rise C."/>
            <person name="Rodriguez J."/>
            <person name="Rogers J."/>
            <person name="Rogov P."/>
            <person name="Rutman M."/>
            <person name="Schupbach R."/>
            <person name="Seaman C."/>
            <person name="Settipalli S."/>
            <person name="Sharpe T."/>
            <person name="Sheridan J."/>
            <person name="Sherpa N."/>
            <person name="Shi J."/>
            <person name="Smirnov S."/>
            <person name="Smith C."/>
            <person name="Sougnez C."/>
            <person name="Spencer B."/>
            <person name="Stalker J."/>
            <person name="Stange-thomann N."/>
            <person name="Stavropoulos S."/>
            <person name="Stetson K."/>
            <person name="Stone C."/>
            <person name="Stone S."/>
            <person name="Stubbs M."/>
            <person name="Talamas J."/>
            <person name="Tchuinga P."/>
            <person name="Tenzing P."/>
            <person name="Tesfaye S."/>
            <person name="Theodore J."/>
            <person name="Thoulutsang Y."/>
            <person name="Topham K."/>
            <person name="Towey S."/>
            <person name="Tsamla T."/>
            <person name="Tsomo N."/>
            <person name="Vallee D."/>
            <person name="Vassiliev H."/>
            <person name="Venkataraman V."/>
            <person name="Vinson J."/>
            <person name="Vo A."/>
            <person name="Wade C."/>
            <person name="Wang S."/>
            <person name="Wangchuk T."/>
            <person name="Wangdi T."/>
            <person name="Whittaker C."/>
            <person name="Wilkinson J."/>
            <person name="Wu Y."/>
            <person name="Wyman D."/>
            <person name="Yadav S."/>
            <person name="Yang S."/>
            <person name="Yang X."/>
            <person name="Yeager S."/>
            <person name="Yee E."/>
            <person name="Young G."/>
            <person name="Zainoun J."/>
            <person name="Zembeck L."/>
            <person name="Zimmer A."/>
            <person name="Zody M."/>
            <person name="Lander E."/>
        </authorList>
    </citation>
    <scope>NUCLEOTIDE SEQUENCE [LARGE SCALE GENOMIC DNA]</scope>
</reference>
<organism evidence="12 13">
    <name type="scientific">Ciona savignyi</name>
    <name type="common">Pacific transparent sea squirt</name>
    <dbReference type="NCBI Taxonomy" id="51511"/>
    <lineage>
        <taxon>Eukaryota</taxon>
        <taxon>Metazoa</taxon>
        <taxon>Chordata</taxon>
        <taxon>Tunicata</taxon>
        <taxon>Ascidiacea</taxon>
        <taxon>Phlebobranchia</taxon>
        <taxon>Cionidae</taxon>
        <taxon>Ciona</taxon>
    </lineage>
</organism>
<dbReference type="GO" id="GO:0007017">
    <property type="term" value="P:microtubule-based process"/>
    <property type="evidence" value="ECO:0007669"/>
    <property type="project" value="InterPro"/>
</dbReference>
<dbReference type="Gene3D" id="3.40.50.1440">
    <property type="entry name" value="Tubulin/FtsZ, GTPase domain"/>
    <property type="match status" value="1"/>
</dbReference>
<dbReference type="Gene3D" id="3.30.1330.20">
    <property type="entry name" value="Tubulin/FtsZ, C-terminal domain"/>
    <property type="match status" value="1"/>
</dbReference>
<dbReference type="SMART" id="SM00864">
    <property type="entry name" value="Tubulin"/>
    <property type="match status" value="1"/>
</dbReference>
<dbReference type="GeneTree" id="ENSGT00940000170651"/>
<dbReference type="HOGENOM" id="CLU_015718_1_1_1"/>
<comment type="similarity">
    <text evidence="3 9">Belongs to the tubulin family.</text>
</comment>
<reference evidence="12" key="3">
    <citation type="submission" date="2025-09" db="UniProtKB">
        <authorList>
            <consortium name="Ensembl"/>
        </authorList>
    </citation>
    <scope>IDENTIFICATION</scope>
</reference>
<dbReference type="InterPro" id="IPR017975">
    <property type="entry name" value="Tubulin_CS"/>
</dbReference>
<accession>H2Y4E9</accession>
<evidence type="ECO:0000313" key="12">
    <source>
        <dbReference type="Ensembl" id="ENSCSAVP00000000197.1"/>
    </source>
</evidence>
<dbReference type="GO" id="GO:0003924">
    <property type="term" value="F:GTPase activity"/>
    <property type="evidence" value="ECO:0007669"/>
    <property type="project" value="InterPro"/>
</dbReference>
<keyword evidence="6 9" id="KW-0547">Nucleotide-binding</keyword>
<evidence type="ECO:0000313" key="13">
    <source>
        <dbReference type="Proteomes" id="UP000007875"/>
    </source>
</evidence>
<dbReference type="GO" id="GO:0005200">
    <property type="term" value="F:structural constituent of cytoskeleton"/>
    <property type="evidence" value="ECO:0007669"/>
    <property type="project" value="InterPro"/>
</dbReference>
<evidence type="ECO:0000256" key="6">
    <source>
        <dbReference type="ARBA" id="ARBA00022741"/>
    </source>
</evidence>
<dbReference type="CDD" id="cd02187">
    <property type="entry name" value="beta_tubulin"/>
    <property type="match status" value="1"/>
</dbReference>
<evidence type="ECO:0000256" key="4">
    <source>
        <dbReference type="ARBA" id="ARBA00022490"/>
    </source>
</evidence>
<evidence type="ECO:0000256" key="8">
    <source>
        <dbReference type="ARBA" id="ARBA00023212"/>
    </source>
</evidence>
<dbReference type="InterPro" id="IPR023123">
    <property type="entry name" value="Tubulin_C"/>
</dbReference>
<dbReference type="InParanoid" id="H2Y4E9"/>
<dbReference type="InterPro" id="IPR000217">
    <property type="entry name" value="Tubulin"/>
</dbReference>
<dbReference type="InterPro" id="IPR037103">
    <property type="entry name" value="Tubulin/FtsZ-like_C"/>
</dbReference>
<dbReference type="GO" id="GO:0005525">
    <property type="term" value="F:GTP binding"/>
    <property type="evidence" value="ECO:0007669"/>
    <property type="project" value="UniProtKB-UniRule"/>
</dbReference>
<dbReference type="SUPFAM" id="SSF52490">
    <property type="entry name" value="Tubulin nucleotide-binding domain-like"/>
    <property type="match status" value="1"/>
</dbReference>
<keyword evidence="8" id="KW-0206">Cytoskeleton</keyword>
<comment type="subcellular location">
    <subcellularLocation>
        <location evidence="2">Cytoplasm</location>
        <location evidence="2">Cytoskeleton</location>
    </subcellularLocation>
</comment>
<dbReference type="Pfam" id="PF00091">
    <property type="entry name" value="Tubulin"/>
    <property type="match status" value="1"/>
</dbReference>
<dbReference type="SMART" id="SM00865">
    <property type="entry name" value="Tubulin_C"/>
    <property type="match status" value="1"/>
</dbReference>
<keyword evidence="4" id="KW-0963">Cytoplasm</keyword>
<dbReference type="InterPro" id="IPR036525">
    <property type="entry name" value="Tubulin/FtsZ_GTPase_sf"/>
</dbReference>
<evidence type="ECO:0000259" key="11">
    <source>
        <dbReference type="SMART" id="SM00865"/>
    </source>
</evidence>
<evidence type="ECO:0000256" key="5">
    <source>
        <dbReference type="ARBA" id="ARBA00022701"/>
    </source>
</evidence>
<dbReference type="InterPro" id="IPR002453">
    <property type="entry name" value="Beta_tubulin"/>
</dbReference>
<protein>
    <recommendedName>
        <fullName evidence="9">Tubulin beta chain</fullName>
    </recommendedName>
</protein>
<dbReference type="STRING" id="51511.ENSCSAVP00000000197"/>
<dbReference type="SUPFAM" id="SSF55307">
    <property type="entry name" value="Tubulin C-terminal domain-like"/>
    <property type="match status" value="1"/>
</dbReference>
<dbReference type="Proteomes" id="UP000007875">
    <property type="component" value="Unassembled WGS sequence"/>
</dbReference>
<dbReference type="Ensembl" id="ENSCSAVT00000000198.1">
    <property type="protein sequence ID" value="ENSCSAVP00000000197.1"/>
    <property type="gene ID" value="ENSCSAVG00000000112.1"/>
</dbReference>
<evidence type="ECO:0000256" key="7">
    <source>
        <dbReference type="ARBA" id="ARBA00023134"/>
    </source>
</evidence>
<feature type="domain" description="Tubulin/FtsZ GTPase" evidence="10">
    <location>
        <begin position="47"/>
        <end position="242"/>
    </location>
</feature>
<comment type="subunit">
    <text evidence="9">Dimer of alpha and beta chains. A typical microtubule is a hollow water-filled tube with an outer diameter of 25 nm and an inner diameter of 15 nM. Alpha-beta heterodimers associate head-to-tail to form protofilaments running lengthwise along the microtubule wall with the beta-tubulin subunit facing the microtubule plus end conferring a structural polarity. Microtubules usually have 13 protofilaments but different protofilament numbers can be found in some organisms and specialized cells.</text>
</comment>
<evidence type="ECO:0000256" key="9">
    <source>
        <dbReference type="RuleBase" id="RU000352"/>
    </source>
</evidence>
<comment type="function">
    <text evidence="9">Tubulin is the major constituent of microtubules, a cylinder consisting of laterally associated linear protofilaments composed of alpha- and beta-tubulin heterodimers. Microtubules grow by the addition of GTP-tubulin dimers to the microtubule end, where a stabilizing cap forms. Below the cap, tubulin dimers are in GDP-bound state, owing to GTPase activity of alpha-tubulin.</text>
</comment>
<reference evidence="12" key="2">
    <citation type="submission" date="2025-08" db="UniProtKB">
        <authorList>
            <consortium name="Ensembl"/>
        </authorList>
    </citation>
    <scope>IDENTIFICATION</scope>
</reference>
<feature type="domain" description="Tubulin/FtsZ 2-layer sandwich" evidence="11">
    <location>
        <begin position="244"/>
        <end position="375"/>
    </location>
</feature>
<sequence length="419" mass="46716">MGEIVNVQVGQCGNRIGSKFWEVISGEHGIDPTGYHYGNSDLQLERINVYYQETMGKHFYPRAVIVDLEPSTMDSVHSGPYGGIFKPGNCIFGTKGSSHNWAKGHYTLGAEIVDDVLDVIRKEVESCDSFHGFHFFHSLGGGTGSGMGTLLMRKLHDEHSHRMMTSFSVLPSPKLTKMAVEPYNAILAMNKLLEYSTETFCIDNESLFKIATQNSQSPSNSNLNNLIGSAMSGITASTRFPGILNTDLRKLAVNLIPFPRLQFLMTGIVPFPSHALTVPELTEQIFNPNNILADCNIHQGKYMAASAIFRGRMSLKEVNDQMIDMQNKNSDNFVDWIPNNVMTTTQNNPPPGVELTATSIGNNTAIQEAFQRLSTKFDRLYKNRGFTNLYTEEGMDTYEFAEAEKNTKDLISEYQQCQS</sequence>
<dbReference type="InterPro" id="IPR008280">
    <property type="entry name" value="Tub_FtsZ_C"/>
</dbReference>
<evidence type="ECO:0000256" key="2">
    <source>
        <dbReference type="ARBA" id="ARBA00004245"/>
    </source>
</evidence>
<keyword evidence="5 9" id="KW-0493">Microtubule</keyword>
<evidence type="ECO:0000259" key="10">
    <source>
        <dbReference type="SMART" id="SM00864"/>
    </source>
</evidence>
<dbReference type="InterPro" id="IPR018316">
    <property type="entry name" value="Tubulin/FtsZ_2-layer-sand-dom"/>
</dbReference>
<keyword evidence="13" id="KW-1185">Reference proteome</keyword>
<keyword evidence="7 9" id="KW-0342">GTP-binding</keyword>
<dbReference type="PRINTS" id="PR01163">
    <property type="entry name" value="BETATUBULIN"/>
</dbReference>
<dbReference type="PANTHER" id="PTHR11588">
    <property type="entry name" value="TUBULIN"/>
    <property type="match status" value="1"/>
</dbReference>
<evidence type="ECO:0000256" key="3">
    <source>
        <dbReference type="ARBA" id="ARBA00009636"/>
    </source>
</evidence>
<dbReference type="InterPro" id="IPR003008">
    <property type="entry name" value="Tubulin_FtsZ_GTPase"/>
</dbReference>
<proteinExistence type="inferred from homology"/>
<name>H2Y4E9_CIOSA</name>